<dbReference type="Gene3D" id="3.40.605.10">
    <property type="entry name" value="Aldehyde Dehydrogenase, Chain A, domain 1"/>
    <property type="match status" value="1"/>
</dbReference>
<protein>
    <submittedName>
        <fullName evidence="1">Delta-1-pyrroline-5-carboxylate synthase</fullName>
    </submittedName>
</protein>
<dbReference type="PANTHER" id="PTHR11063">
    <property type="entry name" value="GLUTAMATE SEMIALDEHYDE DEHYDROGENASE"/>
    <property type="match status" value="1"/>
</dbReference>
<name>A0AAE0FQY0_9CHLO</name>
<sequence length="81" mass="8824">VGISTGRLHARGPVGVDGLLTTRWLMRGNGQTVNKDKDVKYLHAQLPIKTADVVDVEDVTCFSEDCVEDVVGRRGRGCTIQ</sequence>
<keyword evidence="2" id="KW-1185">Reference proteome</keyword>
<dbReference type="AlphaFoldDB" id="A0AAE0FQY0"/>
<comment type="caution">
    <text evidence="1">The sequence shown here is derived from an EMBL/GenBank/DDBJ whole genome shotgun (WGS) entry which is preliminary data.</text>
</comment>
<dbReference type="InterPro" id="IPR016162">
    <property type="entry name" value="Ald_DH_N"/>
</dbReference>
<reference evidence="1 2" key="1">
    <citation type="journal article" date="2015" name="Genome Biol. Evol.">
        <title>Comparative Genomics of a Bacterivorous Green Alga Reveals Evolutionary Causalities and Consequences of Phago-Mixotrophic Mode of Nutrition.</title>
        <authorList>
            <person name="Burns J.A."/>
            <person name="Paasch A."/>
            <person name="Narechania A."/>
            <person name="Kim E."/>
        </authorList>
    </citation>
    <scope>NUCLEOTIDE SEQUENCE [LARGE SCALE GENOMIC DNA]</scope>
    <source>
        <strain evidence="1 2">PLY_AMNH</strain>
    </source>
</reference>
<evidence type="ECO:0000313" key="1">
    <source>
        <dbReference type="EMBL" id="KAK3264068.1"/>
    </source>
</evidence>
<dbReference type="GO" id="GO:0004350">
    <property type="term" value="F:glutamate-5-semialdehyde dehydrogenase activity"/>
    <property type="evidence" value="ECO:0007669"/>
    <property type="project" value="TreeGrafter"/>
</dbReference>
<dbReference type="PANTHER" id="PTHR11063:SF8">
    <property type="entry name" value="DELTA-1-PYRROLINE-5-CARBOXYLATE SYNTHASE"/>
    <property type="match status" value="1"/>
</dbReference>
<dbReference type="Proteomes" id="UP001190700">
    <property type="component" value="Unassembled WGS sequence"/>
</dbReference>
<feature type="non-terminal residue" evidence="1">
    <location>
        <position position="1"/>
    </location>
</feature>
<dbReference type="EMBL" id="LGRX02014817">
    <property type="protein sequence ID" value="KAK3264068.1"/>
    <property type="molecule type" value="Genomic_DNA"/>
</dbReference>
<evidence type="ECO:0000313" key="2">
    <source>
        <dbReference type="Proteomes" id="UP001190700"/>
    </source>
</evidence>
<accession>A0AAE0FQY0</accession>
<organism evidence="1 2">
    <name type="scientific">Cymbomonas tetramitiformis</name>
    <dbReference type="NCBI Taxonomy" id="36881"/>
    <lineage>
        <taxon>Eukaryota</taxon>
        <taxon>Viridiplantae</taxon>
        <taxon>Chlorophyta</taxon>
        <taxon>Pyramimonadophyceae</taxon>
        <taxon>Pyramimonadales</taxon>
        <taxon>Pyramimonadaceae</taxon>
        <taxon>Cymbomonas</taxon>
    </lineage>
</organism>
<proteinExistence type="predicted"/>
<gene>
    <name evidence="1" type="ORF">CYMTET_27166</name>
</gene>